<accession>A0A316ASP3</accession>
<dbReference type="FunFam" id="3.40.50.720:FF:000084">
    <property type="entry name" value="Short-chain dehydrogenase reductase"/>
    <property type="match status" value="1"/>
</dbReference>
<dbReference type="Proteomes" id="UP000245880">
    <property type="component" value="Unassembled WGS sequence"/>
</dbReference>
<dbReference type="InterPro" id="IPR036291">
    <property type="entry name" value="NAD(P)-bd_dom_sf"/>
</dbReference>
<reference evidence="3 4" key="1">
    <citation type="submission" date="2018-03" db="EMBL/GenBank/DDBJ databases">
        <title>Genomic Encyclopedia of Archaeal and Bacterial Type Strains, Phase II (KMG-II): from individual species to whole genera.</title>
        <authorList>
            <person name="Goeker M."/>
        </authorList>
    </citation>
    <scope>NUCLEOTIDE SEQUENCE [LARGE SCALE GENOMIC DNA]</scope>
    <source>
        <strain evidence="3 4">DSM 100346</strain>
    </source>
</reference>
<dbReference type="GO" id="GO:0006633">
    <property type="term" value="P:fatty acid biosynthetic process"/>
    <property type="evidence" value="ECO:0007669"/>
    <property type="project" value="TreeGrafter"/>
</dbReference>
<keyword evidence="2" id="KW-0560">Oxidoreductase</keyword>
<organism evidence="3 4">
    <name type="scientific">Dyadobacter jejuensis</name>
    <dbReference type="NCBI Taxonomy" id="1082580"/>
    <lineage>
        <taxon>Bacteria</taxon>
        <taxon>Pseudomonadati</taxon>
        <taxon>Bacteroidota</taxon>
        <taxon>Cytophagia</taxon>
        <taxon>Cytophagales</taxon>
        <taxon>Spirosomataceae</taxon>
        <taxon>Dyadobacter</taxon>
    </lineage>
</organism>
<proteinExistence type="inferred from homology"/>
<comment type="similarity">
    <text evidence="1">Belongs to the short-chain dehydrogenases/reductases (SDR) family.</text>
</comment>
<evidence type="ECO:0000256" key="1">
    <source>
        <dbReference type="ARBA" id="ARBA00006484"/>
    </source>
</evidence>
<evidence type="ECO:0000313" key="4">
    <source>
        <dbReference type="Proteomes" id="UP000245880"/>
    </source>
</evidence>
<dbReference type="CDD" id="cd05233">
    <property type="entry name" value="SDR_c"/>
    <property type="match status" value="1"/>
</dbReference>
<evidence type="ECO:0000313" key="3">
    <source>
        <dbReference type="EMBL" id="PWJ60339.1"/>
    </source>
</evidence>
<dbReference type="Pfam" id="PF13561">
    <property type="entry name" value="adh_short_C2"/>
    <property type="match status" value="1"/>
</dbReference>
<dbReference type="Gene3D" id="3.40.50.720">
    <property type="entry name" value="NAD(P)-binding Rossmann-like Domain"/>
    <property type="match status" value="1"/>
</dbReference>
<dbReference type="SUPFAM" id="SSF51735">
    <property type="entry name" value="NAD(P)-binding Rossmann-fold domains"/>
    <property type="match status" value="1"/>
</dbReference>
<gene>
    <name evidence="3" type="ORF">CLV98_101520</name>
</gene>
<dbReference type="PANTHER" id="PTHR42760:SF133">
    <property type="entry name" value="3-OXOACYL-[ACYL-CARRIER-PROTEIN] REDUCTASE"/>
    <property type="match status" value="1"/>
</dbReference>
<dbReference type="GO" id="GO:0016616">
    <property type="term" value="F:oxidoreductase activity, acting on the CH-OH group of donors, NAD or NADP as acceptor"/>
    <property type="evidence" value="ECO:0007669"/>
    <property type="project" value="TreeGrafter"/>
</dbReference>
<dbReference type="GO" id="GO:0048038">
    <property type="term" value="F:quinone binding"/>
    <property type="evidence" value="ECO:0007669"/>
    <property type="project" value="TreeGrafter"/>
</dbReference>
<dbReference type="InterPro" id="IPR002347">
    <property type="entry name" value="SDR_fam"/>
</dbReference>
<protein>
    <submittedName>
        <fullName evidence="3">3-oxoacyl-[acyl-carrier protein] reductase</fullName>
    </submittedName>
</protein>
<keyword evidence="4" id="KW-1185">Reference proteome</keyword>
<dbReference type="PRINTS" id="PR00080">
    <property type="entry name" value="SDRFAMILY"/>
</dbReference>
<dbReference type="AlphaFoldDB" id="A0A316ASP3"/>
<dbReference type="PANTHER" id="PTHR42760">
    <property type="entry name" value="SHORT-CHAIN DEHYDROGENASES/REDUCTASES FAMILY MEMBER"/>
    <property type="match status" value="1"/>
</dbReference>
<sequence>MTKKIMNKLQFQDQVAIITGAGQGIGFEIARQMALEGAGIILNDFDERLAKEASEKIRSEGGECIAFPGDASLATTIDGLVQEAVNCFGKLTIAVANAGITLFGDFFEYPTADLRRVLDVNMVGTFLLTQAAARQMRLQKSGGRILLMSSVVGHQAHQNLGAYAMTKAGLEMLAKNLVLELSPHGITINTVAPGATLTERTLKDDPTYPKMWSAITPLGRPAICEDIAHAALFLCSPQSGHITGQSLVVDGGWTSVSPLPDLSNQRHPAS</sequence>
<evidence type="ECO:0000256" key="2">
    <source>
        <dbReference type="ARBA" id="ARBA00023002"/>
    </source>
</evidence>
<comment type="caution">
    <text evidence="3">The sequence shown here is derived from an EMBL/GenBank/DDBJ whole genome shotgun (WGS) entry which is preliminary data.</text>
</comment>
<dbReference type="EMBL" id="QGDT01000001">
    <property type="protein sequence ID" value="PWJ60339.1"/>
    <property type="molecule type" value="Genomic_DNA"/>
</dbReference>
<name>A0A316ASP3_9BACT</name>
<dbReference type="PRINTS" id="PR00081">
    <property type="entry name" value="GDHRDH"/>
</dbReference>